<proteinExistence type="predicted"/>
<evidence type="ECO:0000256" key="3">
    <source>
        <dbReference type="ARBA" id="ARBA00023163"/>
    </source>
</evidence>
<evidence type="ECO:0000313" key="5">
    <source>
        <dbReference type="EMBL" id="RRK33371.1"/>
    </source>
</evidence>
<accession>A0A3R8JR86</accession>
<dbReference type="PROSITE" id="PS50042">
    <property type="entry name" value="CNMP_BINDING_3"/>
    <property type="match status" value="1"/>
</dbReference>
<evidence type="ECO:0000259" key="4">
    <source>
        <dbReference type="PROSITE" id="PS50042"/>
    </source>
</evidence>
<dbReference type="InterPro" id="IPR012318">
    <property type="entry name" value="HTH_CRP"/>
</dbReference>
<dbReference type="SMART" id="SM00100">
    <property type="entry name" value="cNMP"/>
    <property type="match status" value="1"/>
</dbReference>
<dbReference type="Gene3D" id="2.60.120.10">
    <property type="entry name" value="Jelly Rolls"/>
    <property type="match status" value="1"/>
</dbReference>
<reference evidence="5" key="1">
    <citation type="submission" date="2018-10" db="EMBL/GenBank/DDBJ databases">
        <title>Schaedlerella arabinophila gen. nov. sp. nov., isolated from the mouse intestinal tract and comparative analysis with the genome of the closely related altered Schaedler flora strain ASF502.</title>
        <authorList>
            <person name="Miyake S."/>
            <person name="Soh M."/>
            <person name="Seedorf H."/>
        </authorList>
    </citation>
    <scope>NUCLEOTIDE SEQUENCE [LARGE SCALE GENOMIC DNA]</scope>
    <source>
        <strain evidence="5">DSM 106076</strain>
    </source>
</reference>
<evidence type="ECO:0000313" key="6">
    <source>
        <dbReference type="Proteomes" id="UP000274920"/>
    </source>
</evidence>
<keyword evidence="6" id="KW-1185">Reference proteome</keyword>
<dbReference type="Pfam" id="PF00027">
    <property type="entry name" value="cNMP_binding"/>
    <property type="match status" value="1"/>
</dbReference>
<dbReference type="InterPro" id="IPR014710">
    <property type="entry name" value="RmlC-like_jellyroll"/>
</dbReference>
<protein>
    <submittedName>
        <fullName evidence="5">Crp/Fnr family transcriptional regulator</fullName>
    </submittedName>
</protein>
<dbReference type="GO" id="GO:0003677">
    <property type="term" value="F:DNA binding"/>
    <property type="evidence" value="ECO:0007669"/>
    <property type="project" value="UniProtKB-KW"/>
</dbReference>
<dbReference type="SUPFAM" id="SSF51206">
    <property type="entry name" value="cAMP-binding domain-like"/>
    <property type="match status" value="1"/>
</dbReference>
<dbReference type="InterPro" id="IPR036390">
    <property type="entry name" value="WH_DNA-bd_sf"/>
</dbReference>
<comment type="caution">
    <text evidence="5">The sequence shown here is derived from an EMBL/GenBank/DDBJ whole genome shotgun (WGS) entry which is preliminary data.</text>
</comment>
<organism evidence="5 6">
    <name type="scientific">Schaedlerella arabinosiphila</name>
    <dbReference type="NCBI Taxonomy" id="2044587"/>
    <lineage>
        <taxon>Bacteria</taxon>
        <taxon>Bacillati</taxon>
        <taxon>Bacillota</taxon>
        <taxon>Clostridia</taxon>
        <taxon>Lachnospirales</taxon>
        <taxon>Lachnospiraceae</taxon>
        <taxon>Schaedlerella</taxon>
    </lineage>
</organism>
<dbReference type="InterPro" id="IPR000595">
    <property type="entry name" value="cNMP-bd_dom"/>
</dbReference>
<dbReference type="GO" id="GO:0006355">
    <property type="term" value="P:regulation of DNA-templated transcription"/>
    <property type="evidence" value="ECO:0007669"/>
    <property type="project" value="InterPro"/>
</dbReference>
<dbReference type="CDD" id="cd00038">
    <property type="entry name" value="CAP_ED"/>
    <property type="match status" value="1"/>
</dbReference>
<dbReference type="SMART" id="SM00419">
    <property type="entry name" value="HTH_CRP"/>
    <property type="match status" value="1"/>
</dbReference>
<keyword evidence="1" id="KW-0805">Transcription regulation</keyword>
<keyword evidence="3" id="KW-0804">Transcription</keyword>
<name>A0A3R8JR86_9FIRM</name>
<feature type="domain" description="Cyclic nucleotide-binding" evidence="4">
    <location>
        <begin position="26"/>
        <end position="136"/>
    </location>
</feature>
<dbReference type="SUPFAM" id="SSF46785">
    <property type="entry name" value="Winged helix' DNA-binding domain"/>
    <property type="match status" value="1"/>
</dbReference>
<evidence type="ECO:0000256" key="2">
    <source>
        <dbReference type="ARBA" id="ARBA00023125"/>
    </source>
</evidence>
<dbReference type="EMBL" id="RHJS01000002">
    <property type="protein sequence ID" value="RRK33371.1"/>
    <property type="molecule type" value="Genomic_DNA"/>
</dbReference>
<gene>
    <name evidence="5" type="ORF">EBB54_20000</name>
</gene>
<dbReference type="InterPro" id="IPR018490">
    <property type="entry name" value="cNMP-bd_dom_sf"/>
</dbReference>
<keyword evidence="2" id="KW-0238">DNA-binding</keyword>
<dbReference type="Proteomes" id="UP000274920">
    <property type="component" value="Unassembled WGS sequence"/>
</dbReference>
<evidence type="ECO:0000256" key="1">
    <source>
        <dbReference type="ARBA" id="ARBA00023015"/>
    </source>
</evidence>
<sequence length="234" mass="26580">MDTTDMDNRFTEQCGGEEFLRRISKRIYENALPVHVKKGGILIQKGEKTQYAYYVISGAMYVRSEFLDGNIYQFSVLKKGSIVSDIEVLSGTFINAATLVVAEDVSALRIPVKLFAEELKTNIDFLYYVSSQIASKMHASSYDRGQNLFKRGIQKTVIYLISSYEKDEDENEIVKIKKTRPVIASEIGISVETLNRAVKFLKNQNQITIIRGKITINETQFQGLIDFAEKDALY</sequence>
<dbReference type="AlphaFoldDB" id="A0A3R8JR86"/>
<dbReference type="RefSeq" id="WP_125128636.1">
    <property type="nucleotide sequence ID" value="NZ_RHJS01000002.1"/>
</dbReference>